<dbReference type="PATRIC" id="fig|1150469.3.peg.3366"/>
<dbReference type="KEGG" id="rpm:RSPPHO_02984"/>
<protein>
    <submittedName>
        <fullName evidence="2">ABC-1</fullName>
    </submittedName>
</protein>
<dbReference type="InterPro" id="IPR051409">
    <property type="entry name" value="Atypical_kinase_ADCK"/>
</dbReference>
<sequence>MRKQTTSARPAISCALPSCCARAPTLWCRPSPPILAPMKFWLWSLSRGVPIETLVQAPQATRDRVMTVLIGLLFRELFEFQLMQTDPNFANYRYQPTTGRVVLLDFGATREFSPLMADQFRRLMHAGFAGGREAMRASLLDIGFFAEDTAVHHQRLMLEMVEMSFEPLKRPGAFDFADNDLALRMRDAGHALGADRDFWHIPPMDTLFMQRKFAGVYMLATRLKARVDLRAVLDSCL</sequence>
<evidence type="ECO:0000313" key="2">
    <source>
        <dbReference type="EMBL" id="CCG09610.1"/>
    </source>
</evidence>
<keyword evidence="3" id="KW-1185">Reference proteome</keyword>
<dbReference type="eggNOG" id="COG0661">
    <property type="taxonomic scope" value="Bacteria"/>
</dbReference>
<dbReference type="STRING" id="1150469.RSPPHO_02984"/>
<feature type="domain" description="ABC1 atypical kinase-like" evidence="1">
    <location>
        <begin position="47"/>
        <end position="133"/>
    </location>
</feature>
<dbReference type="InterPro" id="IPR004147">
    <property type="entry name" value="ABC1_dom"/>
</dbReference>
<name>H6SQ91_PARPM</name>
<evidence type="ECO:0000259" key="1">
    <source>
        <dbReference type="Pfam" id="PF03109"/>
    </source>
</evidence>
<dbReference type="AlphaFoldDB" id="H6SQ91"/>
<evidence type="ECO:0000313" key="3">
    <source>
        <dbReference type="Proteomes" id="UP000033220"/>
    </source>
</evidence>
<proteinExistence type="predicted"/>
<dbReference type="PANTHER" id="PTHR43851">
    <property type="match status" value="1"/>
</dbReference>
<reference evidence="2 3" key="1">
    <citation type="submission" date="2012-02" db="EMBL/GenBank/DDBJ databases">
        <title>Shotgun genome sequence of Phaeospirillum photometricum DSM 122.</title>
        <authorList>
            <person name="Duquesne K."/>
            <person name="Sturgis J."/>
        </authorList>
    </citation>
    <scope>NUCLEOTIDE SEQUENCE [LARGE SCALE GENOMIC DNA]</scope>
    <source>
        <strain evidence="3">DSM122</strain>
    </source>
</reference>
<accession>H6SQ91</accession>
<organism evidence="2 3">
    <name type="scientific">Pararhodospirillum photometricum DSM 122</name>
    <dbReference type="NCBI Taxonomy" id="1150469"/>
    <lineage>
        <taxon>Bacteria</taxon>
        <taxon>Pseudomonadati</taxon>
        <taxon>Pseudomonadota</taxon>
        <taxon>Alphaproteobacteria</taxon>
        <taxon>Rhodospirillales</taxon>
        <taxon>Rhodospirillaceae</taxon>
        <taxon>Pararhodospirillum</taxon>
    </lineage>
</organism>
<dbReference type="PANTHER" id="PTHR43851:SF3">
    <property type="entry name" value="COENZYME Q8"/>
    <property type="match status" value="1"/>
</dbReference>
<dbReference type="Pfam" id="PF03109">
    <property type="entry name" value="ABC1"/>
    <property type="match status" value="1"/>
</dbReference>
<dbReference type="Proteomes" id="UP000033220">
    <property type="component" value="Chromosome DSM 122"/>
</dbReference>
<dbReference type="EMBL" id="HE663493">
    <property type="protein sequence ID" value="CCG09610.1"/>
    <property type="molecule type" value="Genomic_DNA"/>
</dbReference>
<gene>
    <name evidence="2" type="ORF">RSPPHO_02984</name>
</gene>
<dbReference type="HOGENOM" id="CLU_1169946_0_0_5"/>